<sequence length="324" mass="33313" precursor="true">MQRRQLIHAAGAAALLSARPSFAQDAYPARPVQVLVGFPGGGAMDVAARIVTNALADEGIKPVAIINKPGASTTIATGQVARSANDGYTALLSTSANLGIAPYLYARLPYDADKELVPVAQFGVAQSVIYCSASSGLRDLNALLKRISATPGQLNYASPGSGTTAHLAFESLKAQRKLFIVHVPFRGSPAAITSVLSGELDIGIDAIGPTLGHIRSGKIVPLAQTGAKRSASLPDVPTLDELGVRGIPSGTNLGFMMPAGTPAPILAQWSAAMKRVLATPAVAEQLSAVGVDVAYQDARAYAATMASEQKLWQAAVKYSGAAAS</sequence>
<feature type="chain" id="PRO_5009681455" evidence="2">
    <location>
        <begin position="24"/>
        <end position="324"/>
    </location>
</feature>
<dbReference type="SUPFAM" id="SSF53850">
    <property type="entry name" value="Periplasmic binding protein-like II"/>
    <property type="match status" value="1"/>
</dbReference>
<dbReference type="CDD" id="cd07012">
    <property type="entry name" value="PBP2_Bug_TTT"/>
    <property type="match status" value="1"/>
</dbReference>
<name>A0A1L1PHT6_HYDIT</name>
<proteinExistence type="inferred from homology"/>
<evidence type="ECO:0000313" key="4">
    <source>
        <dbReference type="Proteomes" id="UP000028878"/>
    </source>
</evidence>
<dbReference type="PIRSF" id="PIRSF017082">
    <property type="entry name" value="YflP"/>
    <property type="match status" value="1"/>
</dbReference>
<feature type="signal peptide" evidence="2">
    <location>
        <begin position="1"/>
        <end position="23"/>
    </location>
</feature>
<comment type="similarity">
    <text evidence="1">Belongs to the UPF0065 (bug) family.</text>
</comment>
<reference evidence="4" key="1">
    <citation type="submission" date="2014-02" db="EMBL/GenBank/DDBJ databases">
        <authorList>
            <person name="Gan H."/>
        </authorList>
    </citation>
    <scope>NUCLEOTIDE SEQUENCE [LARGE SCALE GENOMIC DNA]</scope>
    <source>
        <strain evidence="4">S1</strain>
    </source>
</reference>
<dbReference type="InterPro" id="IPR042100">
    <property type="entry name" value="Bug_dom1"/>
</dbReference>
<reference evidence="4" key="2">
    <citation type="submission" date="2014-11" db="EMBL/GenBank/DDBJ databases">
        <title>Draft genome sequence of Hydrogenophaga intermedia S1.</title>
        <authorList>
            <person name="Gan H.M."/>
            <person name="Chew T.H."/>
            <person name="Stolz A."/>
        </authorList>
    </citation>
    <scope>NUCLEOTIDE SEQUENCE [LARGE SCALE GENOMIC DNA]</scope>
    <source>
        <strain evidence="4">S1</strain>
    </source>
</reference>
<dbReference type="Gene3D" id="3.40.190.10">
    <property type="entry name" value="Periplasmic binding protein-like II"/>
    <property type="match status" value="1"/>
</dbReference>
<dbReference type="PANTHER" id="PTHR42928:SF5">
    <property type="entry name" value="BLR1237 PROTEIN"/>
    <property type="match status" value="1"/>
</dbReference>
<keyword evidence="2" id="KW-0732">Signal</keyword>
<keyword evidence="4" id="KW-1185">Reference proteome</keyword>
<gene>
    <name evidence="3" type="ORF">BN948_01965</name>
</gene>
<dbReference type="InterPro" id="IPR005064">
    <property type="entry name" value="BUG"/>
</dbReference>
<dbReference type="AlphaFoldDB" id="A0A1L1PHT6"/>
<keyword evidence="3" id="KW-0675">Receptor</keyword>
<accession>A0A1L1PHT6</accession>
<organism evidence="3 4">
    <name type="scientific">Hydrogenophaga intermedia</name>
    <dbReference type="NCBI Taxonomy" id="65786"/>
    <lineage>
        <taxon>Bacteria</taxon>
        <taxon>Pseudomonadati</taxon>
        <taxon>Pseudomonadota</taxon>
        <taxon>Betaproteobacteria</taxon>
        <taxon>Burkholderiales</taxon>
        <taxon>Comamonadaceae</taxon>
        <taxon>Hydrogenophaga</taxon>
    </lineage>
</organism>
<dbReference type="RefSeq" id="WP_009520387.1">
    <property type="nucleotide sequence ID" value="NZ_CCAE010000012.1"/>
</dbReference>
<dbReference type="EMBL" id="CCAE010000012">
    <property type="protein sequence ID" value="CDN87543.1"/>
    <property type="molecule type" value="Genomic_DNA"/>
</dbReference>
<dbReference type="Gene3D" id="3.40.190.150">
    <property type="entry name" value="Bordetella uptake gene, domain 1"/>
    <property type="match status" value="1"/>
</dbReference>
<dbReference type="PANTHER" id="PTHR42928">
    <property type="entry name" value="TRICARBOXYLATE-BINDING PROTEIN"/>
    <property type="match status" value="1"/>
</dbReference>
<evidence type="ECO:0000256" key="2">
    <source>
        <dbReference type="SAM" id="SignalP"/>
    </source>
</evidence>
<dbReference type="Pfam" id="PF03401">
    <property type="entry name" value="TctC"/>
    <property type="match status" value="1"/>
</dbReference>
<evidence type="ECO:0000313" key="3">
    <source>
        <dbReference type="EMBL" id="CDN87543.1"/>
    </source>
</evidence>
<evidence type="ECO:0000256" key="1">
    <source>
        <dbReference type="ARBA" id="ARBA00006987"/>
    </source>
</evidence>
<protein>
    <submittedName>
        <fullName evidence="3">Putative Bug-like extra-cytoplasmic solute receptor, TTT-family</fullName>
    </submittedName>
</protein>
<dbReference type="Proteomes" id="UP000028878">
    <property type="component" value="Unassembled WGS sequence"/>
</dbReference>